<dbReference type="Gene3D" id="1.10.10.10">
    <property type="entry name" value="Winged helix-like DNA-binding domain superfamily/Winged helix DNA-binding domain"/>
    <property type="match status" value="1"/>
</dbReference>
<dbReference type="PANTHER" id="PTHR43537">
    <property type="entry name" value="TRANSCRIPTIONAL REGULATOR, GNTR FAMILY"/>
    <property type="match status" value="1"/>
</dbReference>
<keyword evidence="2" id="KW-0238">DNA-binding</keyword>
<dbReference type="InterPro" id="IPR008920">
    <property type="entry name" value="TF_FadR/GntR_C"/>
</dbReference>
<evidence type="ECO:0000313" key="6">
    <source>
        <dbReference type="Proteomes" id="UP001069802"/>
    </source>
</evidence>
<keyword evidence="1" id="KW-0805">Transcription regulation</keyword>
<dbReference type="SUPFAM" id="SSF48008">
    <property type="entry name" value="GntR ligand-binding domain-like"/>
    <property type="match status" value="1"/>
</dbReference>
<comment type="caution">
    <text evidence="5">The sequence shown here is derived from an EMBL/GenBank/DDBJ whole genome shotgun (WGS) entry which is preliminary data.</text>
</comment>
<dbReference type="CDD" id="cd07377">
    <property type="entry name" value="WHTH_GntR"/>
    <property type="match status" value="1"/>
</dbReference>
<evidence type="ECO:0000256" key="3">
    <source>
        <dbReference type="ARBA" id="ARBA00023163"/>
    </source>
</evidence>
<dbReference type="InterPro" id="IPR036388">
    <property type="entry name" value="WH-like_DNA-bd_sf"/>
</dbReference>
<dbReference type="PANTHER" id="PTHR43537:SF24">
    <property type="entry name" value="GLUCONATE OPERON TRANSCRIPTIONAL REPRESSOR"/>
    <property type="match status" value="1"/>
</dbReference>
<feature type="domain" description="HTH gntR-type" evidence="4">
    <location>
        <begin position="15"/>
        <end position="82"/>
    </location>
</feature>
<dbReference type="RefSeq" id="WP_269423629.1">
    <property type="nucleotide sequence ID" value="NZ_JAPWGY010000003.1"/>
</dbReference>
<accession>A0ABT4LK59</accession>
<dbReference type="Pfam" id="PF07729">
    <property type="entry name" value="FCD"/>
    <property type="match status" value="1"/>
</dbReference>
<name>A0ABT4LK59_9PROT</name>
<dbReference type="SUPFAM" id="SSF46785">
    <property type="entry name" value="Winged helix' DNA-binding domain"/>
    <property type="match status" value="1"/>
</dbReference>
<dbReference type="PROSITE" id="PS50949">
    <property type="entry name" value="HTH_GNTR"/>
    <property type="match status" value="1"/>
</dbReference>
<protein>
    <submittedName>
        <fullName evidence="5">GntR family transcriptional regulator</fullName>
    </submittedName>
</protein>
<evidence type="ECO:0000313" key="5">
    <source>
        <dbReference type="EMBL" id="MCZ4281480.1"/>
    </source>
</evidence>
<dbReference type="Proteomes" id="UP001069802">
    <property type="component" value="Unassembled WGS sequence"/>
</dbReference>
<proteinExistence type="predicted"/>
<evidence type="ECO:0000256" key="1">
    <source>
        <dbReference type="ARBA" id="ARBA00023015"/>
    </source>
</evidence>
<sequence>MPGKAVRKKVKAPKVSLTDKAYADLKRRILDNEIMAGEQLLESELADLLKMSRTPTREAMMRLEAEGFVEVRPRHGMKVKPISILDMKEIYALLTGLESTAAWQAAERDQTDADIKALRDSVAEMDLALKNHDLRAWAVADETFHKLLVNMSGNRRLIELVSRFIDQSHRVRMLTLKLRPLPSQSNEDHGAVVSAIENKDSELARRIHRIHREKAGRLMVELLESHGLTQL</sequence>
<reference evidence="5" key="1">
    <citation type="submission" date="2022-12" db="EMBL/GenBank/DDBJ databases">
        <title>Bacterial isolates from different developmental stages of Nematostella vectensis.</title>
        <authorList>
            <person name="Fraune S."/>
        </authorList>
    </citation>
    <scope>NUCLEOTIDE SEQUENCE</scope>
    <source>
        <strain evidence="5">G21630-S1</strain>
    </source>
</reference>
<evidence type="ECO:0000259" key="4">
    <source>
        <dbReference type="PROSITE" id="PS50949"/>
    </source>
</evidence>
<gene>
    <name evidence="5" type="ORF">O4H49_11875</name>
</gene>
<dbReference type="Pfam" id="PF00392">
    <property type="entry name" value="GntR"/>
    <property type="match status" value="1"/>
</dbReference>
<dbReference type="Gene3D" id="1.20.120.530">
    <property type="entry name" value="GntR ligand-binding domain-like"/>
    <property type="match status" value="1"/>
</dbReference>
<dbReference type="InterPro" id="IPR000524">
    <property type="entry name" value="Tscrpt_reg_HTH_GntR"/>
</dbReference>
<dbReference type="SMART" id="SM00895">
    <property type="entry name" value="FCD"/>
    <property type="match status" value="1"/>
</dbReference>
<organism evidence="5 6">
    <name type="scientific">Kiloniella laminariae</name>
    <dbReference type="NCBI Taxonomy" id="454162"/>
    <lineage>
        <taxon>Bacteria</taxon>
        <taxon>Pseudomonadati</taxon>
        <taxon>Pseudomonadota</taxon>
        <taxon>Alphaproteobacteria</taxon>
        <taxon>Rhodospirillales</taxon>
        <taxon>Kiloniellaceae</taxon>
        <taxon>Kiloniella</taxon>
    </lineage>
</organism>
<evidence type="ECO:0000256" key="2">
    <source>
        <dbReference type="ARBA" id="ARBA00023125"/>
    </source>
</evidence>
<keyword evidence="6" id="KW-1185">Reference proteome</keyword>
<dbReference type="SMART" id="SM00345">
    <property type="entry name" value="HTH_GNTR"/>
    <property type="match status" value="1"/>
</dbReference>
<dbReference type="InterPro" id="IPR036390">
    <property type="entry name" value="WH_DNA-bd_sf"/>
</dbReference>
<dbReference type="EMBL" id="JAPWGY010000003">
    <property type="protein sequence ID" value="MCZ4281480.1"/>
    <property type="molecule type" value="Genomic_DNA"/>
</dbReference>
<dbReference type="InterPro" id="IPR011711">
    <property type="entry name" value="GntR_C"/>
</dbReference>
<keyword evidence="3" id="KW-0804">Transcription</keyword>